<name>A0AAV5UVQ6_9BILA</name>
<proteinExistence type="inferred from homology"/>
<dbReference type="GO" id="GO:0000727">
    <property type="term" value="P:double-strand break repair via break-induced replication"/>
    <property type="evidence" value="ECO:0007669"/>
    <property type="project" value="TreeGrafter"/>
</dbReference>
<gene>
    <name evidence="7" type="ORF">PFISCL1PPCAC_1893</name>
</gene>
<organism evidence="7 8">
    <name type="scientific">Pristionchus fissidentatus</name>
    <dbReference type="NCBI Taxonomy" id="1538716"/>
    <lineage>
        <taxon>Eukaryota</taxon>
        <taxon>Metazoa</taxon>
        <taxon>Ecdysozoa</taxon>
        <taxon>Nematoda</taxon>
        <taxon>Chromadorea</taxon>
        <taxon>Rhabditida</taxon>
        <taxon>Rhabditina</taxon>
        <taxon>Diplogasteromorpha</taxon>
        <taxon>Diplogasteroidea</taxon>
        <taxon>Neodiplogasteridae</taxon>
        <taxon>Pristionchus</taxon>
    </lineage>
</organism>
<dbReference type="GO" id="GO:0006270">
    <property type="term" value="P:DNA replication initiation"/>
    <property type="evidence" value="ECO:0007669"/>
    <property type="project" value="InterPro"/>
</dbReference>
<dbReference type="GO" id="GO:0003697">
    <property type="term" value="F:single-stranded DNA binding"/>
    <property type="evidence" value="ECO:0007669"/>
    <property type="project" value="TreeGrafter"/>
</dbReference>
<evidence type="ECO:0000313" key="8">
    <source>
        <dbReference type="Proteomes" id="UP001432322"/>
    </source>
</evidence>
<accession>A0AAV5UVQ6</accession>
<dbReference type="GO" id="GO:0003682">
    <property type="term" value="F:chromatin binding"/>
    <property type="evidence" value="ECO:0007669"/>
    <property type="project" value="TreeGrafter"/>
</dbReference>
<evidence type="ECO:0000256" key="1">
    <source>
        <dbReference type="ARBA" id="ARBA00004123"/>
    </source>
</evidence>
<evidence type="ECO:0000256" key="5">
    <source>
        <dbReference type="ARBA" id="ARBA00023306"/>
    </source>
</evidence>
<keyword evidence="5" id="KW-0131">Cell cycle</keyword>
<evidence type="ECO:0000256" key="4">
    <source>
        <dbReference type="ARBA" id="ARBA00023242"/>
    </source>
</evidence>
<evidence type="ECO:0000313" key="7">
    <source>
        <dbReference type="EMBL" id="GMT10596.1"/>
    </source>
</evidence>
<evidence type="ECO:0000256" key="6">
    <source>
        <dbReference type="SAM" id="MobiDB-lite"/>
    </source>
</evidence>
<comment type="caution">
    <text evidence="7">The sequence shown here is derived from an EMBL/GenBank/DDBJ whole genome shotgun (WGS) entry which is preliminary data.</text>
</comment>
<feature type="non-terminal residue" evidence="7">
    <location>
        <position position="1"/>
    </location>
</feature>
<feature type="compositionally biased region" description="Acidic residues" evidence="6">
    <location>
        <begin position="1"/>
        <end position="13"/>
    </location>
</feature>
<dbReference type="EMBL" id="BTSY01000001">
    <property type="protein sequence ID" value="GMT10596.1"/>
    <property type="molecule type" value="Genomic_DNA"/>
</dbReference>
<dbReference type="InterPro" id="IPR003874">
    <property type="entry name" value="CDC45"/>
</dbReference>
<dbReference type="PANTHER" id="PTHR10507">
    <property type="entry name" value="CDC45-RELATED PROTEIN"/>
    <property type="match status" value="1"/>
</dbReference>
<keyword evidence="4" id="KW-0539">Nucleus</keyword>
<dbReference type="Pfam" id="PF02724">
    <property type="entry name" value="CDC45"/>
    <property type="match status" value="1"/>
</dbReference>
<dbReference type="GO" id="GO:1902977">
    <property type="term" value="P:mitotic DNA replication preinitiation complex assembly"/>
    <property type="evidence" value="ECO:0007669"/>
    <property type="project" value="TreeGrafter"/>
</dbReference>
<protein>
    <submittedName>
        <fullName evidence="7">Uncharacterized protein</fullName>
    </submittedName>
</protein>
<keyword evidence="8" id="KW-1185">Reference proteome</keyword>
<comment type="subcellular location">
    <subcellularLocation>
        <location evidence="1">Nucleus</location>
    </subcellularLocation>
</comment>
<evidence type="ECO:0000256" key="2">
    <source>
        <dbReference type="ARBA" id="ARBA00010727"/>
    </source>
</evidence>
<evidence type="ECO:0000256" key="3">
    <source>
        <dbReference type="ARBA" id="ARBA00022705"/>
    </source>
</evidence>
<sequence>DEEEEEEDDEGIDENGANKRRNRMENMEKRILKNEGRKRWEKKRADILWDYYENAWVSTGSCVVMLNVAAELSRATAELVWITSIALSSQLTDGDISMNGYTLACLDHMKPYLGKFAPRGQAKADDLLRIKFERELPLALYHHWSLFQAMKVNVFFSCQTKNWTQRGEHEMKHLLANIGLTLNECRQKFTAMTLERRTEVVGLLEKAMECKFVSFFVHLGFNERVSACDVARSLSTWMGSVALDAPSSPQVDDVPGHRISCTLADRFEDCRALLTSFITATTDMQMLHRMMASSRSELEGIWQHAATAINQSEIMPNGHYYLFSTNRPRDSSLHSRASLFTFSHFLASAFSSSRKGRNQRPLVVILPSKEEGWLLVLGIMPLATIYADNHLKSFMGRTFEQVAKRPRINMRRDFFDSNIVLLKSEDRGRFTDNLQSLLEGV</sequence>
<comment type="similarity">
    <text evidence="2">Belongs to the CDC45 family.</text>
</comment>
<reference evidence="7" key="1">
    <citation type="submission" date="2023-10" db="EMBL/GenBank/DDBJ databases">
        <title>Genome assembly of Pristionchus species.</title>
        <authorList>
            <person name="Yoshida K."/>
            <person name="Sommer R.J."/>
        </authorList>
    </citation>
    <scope>NUCLEOTIDE SEQUENCE</scope>
    <source>
        <strain evidence="7">RS5133</strain>
    </source>
</reference>
<dbReference type="AlphaFoldDB" id="A0AAV5UVQ6"/>
<keyword evidence="3" id="KW-0235">DNA replication</keyword>
<dbReference type="GO" id="GO:0031261">
    <property type="term" value="C:DNA replication preinitiation complex"/>
    <property type="evidence" value="ECO:0007669"/>
    <property type="project" value="TreeGrafter"/>
</dbReference>
<dbReference type="PANTHER" id="PTHR10507:SF0">
    <property type="entry name" value="CELL DIVISION CONTROL PROTEIN 45 HOMOLOG"/>
    <property type="match status" value="1"/>
</dbReference>
<feature type="region of interest" description="Disordered" evidence="6">
    <location>
        <begin position="1"/>
        <end position="24"/>
    </location>
</feature>
<dbReference type="Proteomes" id="UP001432322">
    <property type="component" value="Unassembled WGS sequence"/>
</dbReference>
<dbReference type="GO" id="GO:0003688">
    <property type="term" value="F:DNA replication origin binding"/>
    <property type="evidence" value="ECO:0007669"/>
    <property type="project" value="TreeGrafter"/>
</dbReference>